<organism evidence="1 2">
    <name type="scientific">Marine Group I thaumarchaeote</name>
    <dbReference type="NCBI Taxonomy" id="2511932"/>
    <lineage>
        <taxon>Archaea</taxon>
        <taxon>Nitrososphaerota</taxon>
        <taxon>Marine Group I</taxon>
    </lineage>
</organism>
<dbReference type="Proteomes" id="UP000529843">
    <property type="component" value="Unassembled WGS sequence"/>
</dbReference>
<evidence type="ECO:0000313" key="2">
    <source>
        <dbReference type="Proteomes" id="UP000529843"/>
    </source>
</evidence>
<evidence type="ECO:0000313" key="1">
    <source>
        <dbReference type="EMBL" id="NWK02710.1"/>
    </source>
</evidence>
<protein>
    <submittedName>
        <fullName evidence="1">Uncharacterized protein</fullName>
    </submittedName>
</protein>
<comment type="caution">
    <text evidence="1">The sequence shown here is derived from an EMBL/GenBank/DDBJ whole genome shotgun (WGS) entry which is preliminary data.</text>
</comment>
<accession>A0A7K4NPX0</accession>
<name>A0A7K4NPX0_9ARCH</name>
<sequence>MSEYIISVSKRHKNNHAGVKNGTWAIYYYDEYGKMQTKRINPLLIWYYKLRKRHRVKGVCSECGREIHFLTCWYDKKMECPFCLDEFYDEFEEY</sequence>
<dbReference type="EMBL" id="JACAST010000072">
    <property type="protein sequence ID" value="NWK02710.1"/>
    <property type="molecule type" value="Genomic_DNA"/>
</dbReference>
<dbReference type="AlphaFoldDB" id="A0A7K4NPX0"/>
<proteinExistence type="predicted"/>
<reference evidence="1 2" key="1">
    <citation type="journal article" date="2019" name="Environ. Microbiol.">
        <title>Genomics insights into ecotype formation of ammonia-oxidizing archaea in the deep ocean.</title>
        <authorList>
            <person name="Wang Y."/>
            <person name="Huang J.M."/>
            <person name="Cui G.J."/>
            <person name="Nunoura T."/>
            <person name="Takaki Y."/>
            <person name="Li W.L."/>
            <person name="Li J."/>
            <person name="Gao Z.M."/>
            <person name="Takai K."/>
            <person name="Zhang A.Q."/>
            <person name="Stepanauskas R."/>
        </authorList>
    </citation>
    <scope>NUCLEOTIDE SEQUENCE [LARGE SCALE GENOMIC DNA]</scope>
    <source>
        <strain evidence="1 2">N8</strain>
    </source>
</reference>
<gene>
    <name evidence="1" type="ORF">HX804_05385</name>
</gene>